<keyword evidence="2" id="KW-1185">Reference proteome</keyword>
<dbReference type="EMBL" id="JAUHQA010000001">
    <property type="protein sequence ID" value="MDN4480977.1"/>
    <property type="molecule type" value="Genomic_DNA"/>
</dbReference>
<sequence length="72" mass="7578">MEVRIGVQNVSREIVIESDMTADAVAEAVSAAVAGATLDLTDDKGRRVVVPSGSLGYVEIGEETKRRVGFNA</sequence>
<gene>
    <name evidence="1" type="ORF">QQX02_08595</name>
</gene>
<dbReference type="Pfam" id="PF11305">
    <property type="entry name" value="DUF3107"/>
    <property type="match status" value="1"/>
</dbReference>
<proteinExistence type="predicted"/>
<reference evidence="1" key="1">
    <citation type="submission" date="2023-06" db="EMBL/GenBank/DDBJ databases">
        <title>Egi l300058.</title>
        <authorList>
            <person name="Gao L."/>
            <person name="Fang B.-Z."/>
            <person name="Li W.-J."/>
        </authorList>
    </citation>
    <scope>NUCLEOTIDE SEQUENCE</scope>
    <source>
        <strain evidence="1">EGI L300058</strain>
    </source>
</reference>
<protein>
    <submittedName>
        <fullName evidence="1">DUF3107 domain-containing protein</fullName>
    </submittedName>
</protein>
<accession>A0ABT8GHR5</accession>
<comment type="caution">
    <text evidence="1">The sequence shown here is derived from an EMBL/GenBank/DDBJ whole genome shotgun (WGS) entry which is preliminary data.</text>
</comment>
<evidence type="ECO:0000313" key="1">
    <source>
        <dbReference type="EMBL" id="MDN4480977.1"/>
    </source>
</evidence>
<dbReference type="InterPro" id="IPR021456">
    <property type="entry name" value="DUF3107"/>
</dbReference>
<name>A0ABT8GHR5_9MICO</name>
<organism evidence="1 2">
    <name type="scientific">Demequina muriae</name>
    <dbReference type="NCBI Taxonomy" id="3051664"/>
    <lineage>
        <taxon>Bacteria</taxon>
        <taxon>Bacillati</taxon>
        <taxon>Actinomycetota</taxon>
        <taxon>Actinomycetes</taxon>
        <taxon>Micrococcales</taxon>
        <taxon>Demequinaceae</taxon>
        <taxon>Demequina</taxon>
    </lineage>
</organism>
<dbReference type="Proteomes" id="UP001172708">
    <property type="component" value="Unassembled WGS sequence"/>
</dbReference>
<evidence type="ECO:0000313" key="2">
    <source>
        <dbReference type="Proteomes" id="UP001172708"/>
    </source>
</evidence>
<dbReference type="RefSeq" id="WP_062131881.1">
    <property type="nucleotide sequence ID" value="NZ_JAUHQA010000001.1"/>
</dbReference>